<comment type="caution">
    <text evidence="2">The sequence shown here is derived from an EMBL/GenBank/DDBJ whole genome shotgun (WGS) entry which is preliminary data.</text>
</comment>
<sequence length="191" mass="21700">MRETVEMTVSRAEPSSSPSSFVFFVCRGWPSLSSTAFCSLLDGLVMSDARLPVVAQLGGELDHPTVFFSSAANFSGSSASSMYIFICSVFSLSLSLPPTFNPHLDLIFKRPIDCPPPRRTSFAACLCWLRLLLWVRNTNHQNKKEKKKQPEGNKNRKLAIRRRRRRRPLLSSPLLYLYILKKRERLPPLVT</sequence>
<dbReference type="KEGG" id="tve:TRV_00415"/>
<organism evidence="2 3">
    <name type="scientific">Trichophyton verrucosum (strain HKI 0517)</name>
    <dbReference type="NCBI Taxonomy" id="663202"/>
    <lineage>
        <taxon>Eukaryota</taxon>
        <taxon>Fungi</taxon>
        <taxon>Dikarya</taxon>
        <taxon>Ascomycota</taxon>
        <taxon>Pezizomycotina</taxon>
        <taxon>Eurotiomycetes</taxon>
        <taxon>Eurotiomycetidae</taxon>
        <taxon>Onygenales</taxon>
        <taxon>Arthrodermataceae</taxon>
        <taxon>Trichophyton</taxon>
    </lineage>
</organism>
<reference evidence="3" key="1">
    <citation type="journal article" date="2011" name="Genome Biol.">
        <title>Comparative and functional genomics provide insights into the pathogenicity of dermatophytic fungi.</title>
        <authorList>
            <person name="Burmester A."/>
            <person name="Shelest E."/>
            <person name="Gloeckner G."/>
            <person name="Heddergott C."/>
            <person name="Schindler S."/>
            <person name="Staib P."/>
            <person name="Heidel A."/>
            <person name="Felder M."/>
            <person name="Petzold A."/>
            <person name="Szafranski K."/>
            <person name="Feuermann M."/>
            <person name="Pedruzzi I."/>
            <person name="Priebe S."/>
            <person name="Groth M."/>
            <person name="Winkler R."/>
            <person name="Li W."/>
            <person name="Kniemeyer O."/>
            <person name="Schroeckh V."/>
            <person name="Hertweck C."/>
            <person name="Hube B."/>
            <person name="White T.C."/>
            <person name="Platzer M."/>
            <person name="Guthke R."/>
            <person name="Heitman J."/>
            <person name="Woestemeyer J."/>
            <person name="Zipfel P.F."/>
            <person name="Monod M."/>
            <person name="Brakhage A.A."/>
        </authorList>
    </citation>
    <scope>NUCLEOTIDE SEQUENCE [LARGE SCALE GENOMIC DNA]</scope>
    <source>
        <strain evidence="3">HKI 0517</strain>
    </source>
</reference>
<dbReference type="EMBL" id="ACYE01000021">
    <property type="protein sequence ID" value="EFE44814.1"/>
    <property type="molecule type" value="Genomic_DNA"/>
</dbReference>
<dbReference type="RefSeq" id="XP_003025425.1">
    <property type="nucleotide sequence ID" value="XM_003025379.1"/>
</dbReference>
<feature type="region of interest" description="Disordered" evidence="1">
    <location>
        <begin position="140"/>
        <end position="162"/>
    </location>
</feature>
<protein>
    <submittedName>
        <fullName evidence="2">Uncharacterized protein</fullName>
    </submittedName>
</protein>
<evidence type="ECO:0000313" key="2">
    <source>
        <dbReference type="EMBL" id="EFE44814.1"/>
    </source>
</evidence>
<proteinExistence type="predicted"/>
<evidence type="ECO:0000256" key="1">
    <source>
        <dbReference type="SAM" id="MobiDB-lite"/>
    </source>
</evidence>
<accession>D4D021</accession>
<dbReference type="Proteomes" id="UP000008383">
    <property type="component" value="Unassembled WGS sequence"/>
</dbReference>
<name>D4D021_TRIVH</name>
<dbReference type="GeneID" id="9581661"/>
<dbReference type="HOGENOM" id="CLU_1422379_0_0_1"/>
<keyword evidence="3" id="KW-1185">Reference proteome</keyword>
<dbReference type="AlphaFoldDB" id="D4D021"/>
<gene>
    <name evidence="2" type="ORF">TRV_00415</name>
</gene>
<evidence type="ECO:0000313" key="3">
    <source>
        <dbReference type="Proteomes" id="UP000008383"/>
    </source>
</evidence>